<dbReference type="FunFam" id="3.40.390.10:FF:000040">
    <property type="entry name" value="Metalloendopeptidase"/>
    <property type="match status" value="1"/>
</dbReference>
<feature type="signal peptide" evidence="12">
    <location>
        <begin position="1"/>
        <end position="17"/>
    </location>
</feature>
<feature type="domain" description="Peptidase M12A" evidence="15">
    <location>
        <begin position="96"/>
        <end position="295"/>
    </location>
</feature>
<dbReference type="InterPro" id="IPR006026">
    <property type="entry name" value="Peptidase_Metallo"/>
</dbReference>
<dbReference type="EC" id="3.4.24.-" evidence="12"/>
<dbReference type="PRINTS" id="PR00480">
    <property type="entry name" value="ASTACIN"/>
</dbReference>
<dbReference type="InterPro" id="IPR001506">
    <property type="entry name" value="Peptidase_M12A"/>
</dbReference>
<evidence type="ECO:0000256" key="5">
    <source>
        <dbReference type="ARBA" id="ARBA00022801"/>
    </source>
</evidence>
<keyword evidence="6 11" id="KW-0862">Zinc</keyword>
<dbReference type="InterPro" id="IPR035914">
    <property type="entry name" value="Sperma_CUB_dom_sf"/>
</dbReference>
<dbReference type="Gene3D" id="2.60.120.290">
    <property type="entry name" value="Spermadhesin, CUB domain"/>
    <property type="match status" value="1"/>
</dbReference>
<evidence type="ECO:0000256" key="4">
    <source>
        <dbReference type="ARBA" id="ARBA00022729"/>
    </source>
</evidence>
<dbReference type="PROSITE" id="PS01180">
    <property type="entry name" value="CUB"/>
    <property type="match status" value="1"/>
</dbReference>
<feature type="domain" description="CUB" evidence="14">
    <location>
        <begin position="429"/>
        <end position="540"/>
    </location>
</feature>
<feature type="active site" evidence="11">
    <location>
        <position position="194"/>
    </location>
</feature>
<dbReference type="Pfam" id="PF01400">
    <property type="entry name" value="Astacin"/>
    <property type="match status" value="1"/>
</dbReference>
<gene>
    <name evidence="16" type="ORF">NDU88_001179</name>
</gene>
<evidence type="ECO:0000256" key="2">
    <source>
        <dbReference type="ARBA" id="ARBA00022670"/>
    </source>
</evidence>
<evidence type="ECO:0000313" key="17">
    <source>
        <dbReference type="Proteomes" id="UP001066276"/>
    </source>
</evidence>
<evidence type="ECO:0000256" key="1">
    <source>
        <dbReference type="ARBA" id="ARBA00022490"/>
    </source>
</evidence>
<evidence type="ECO:0000256" key="8">
    <source>
        <dbReference type="ARBA" id="ARBA00023157"/>
    </source>
</evidence>
<feature type="binding site" evidence="11">
    <location>
        <position position="203"/>
    </location>
    <ligand>
        <name>Zn(2+)</name>
        <dbReference type="ChEBI" id="CHEBI:29105"/>
        <note>catalytic</note>
    </ligand>
</feature>
<evidence type="ECO:0000256" key="10">
    <source>
        <dbReference type="PROSITE-ProRule" id="PRU00059"/>
    </source>
</evidence>
<dbReference type="FunFam" id="2.60.120.290:FF:000005">
    <property type="entry name" value="Procollagen C-endopeptidase enhancer 1"/>
    <property type="match status" value="1"/>
</dbReference>
<evidence type="ECO:0000259" key="15">
    <source>
        <dbReference type="PROSITE" id="PS51864"/>
    </source>
</evidence>
<feature type="chain" id="PRO_5043103752" description="Metalloendopeptidase" evidence="12">
    <location>
        <begin position="18"/>
        <end position="540"/>
    </location>
</feature>
<reference evidence="16" key="1">
    <citation type="journal article" date="2022" name="bioRxiv">
        <title>Sequencing and chromosome-scale assembly of the giantPleurodeles waltlgenome.</title>
        <authorList>
            <person name="Brown T."/>
            <person name="Elewa A."/>
            <person name="Iarovenko S."/>
            <person name="Subramanian E."/>
            <person name="Araus A.J."/>
            <person name="Petzold A."/>
            <person name="Susuki M."/>
            <person name="Suzuki K.-i.T."/>
            <person name="Hayashi T."/>
            <person name="Toyoda A."/>
            <person name="Oliveira C."/>
            <person name="Osipova E."/>
            <person name="Leigh N.D."/>
            <person name="Simon A."/>
            <person name="Yun M.H."/>
        </authorList>
    </citation>
    <scope>NUCLEOTIDE SEQUENCE</scope>
    <source>
        <strain evidence="16">20211129_DDA</strain>
        <tissue evidence="16">Liver</tissue>
    </source>
</reference>
<evidence type="ECO:0000256" key="3">
    <source>
        <dbReference type="ARBA" id="ARBA00022723"/>
    </source>
</evidence>
<evidence type="ECO:0000256" key="13">
    <source>
        <dbReference type="SAM" id="MobiDB-lite"/>
    </source>
</evidence>
<dbReference type="GO" id="GO:0008270">
    <property type="term" value="F:zinc ion binding"/>
    <property type="evidence" value="ECO:0007669"/>
    <property type="project" value="UniProtKB-UniRule"/>
</dbReference>
<dbReference type="InterPro" id="IPR000859">
    <property type="entry name" value="CUB_dom"/>
</dbReference>
<dbReference type="InterPro" id="IPR024079">
    <property type="entry name" value="MetalloPept_cat_dom_sf"/>
</dbReference>
<dbReference type="GO" id="GO:0060473">
    <property type="term" value="C:cortical granule"/>
    <property type="evidence" value="ECO:0007669"/>
    <property type="project" value="UniProtKB-SubCell"/>
</dbReference>
<dbReference type="SMART" id="SM00235">
    <property type="entry name" value="ZnMc"/>
    <property type="match status" value="1"/>
</dbReference>
<dbReference type="PANTHER" id="PTHR10127">
    <property type="entry name" value="DISCOIDIN, CUB, EGF, LAMININ , AND ZINC METALLOPROTEASE DOMAIN CONTAINING"/>
    <property type="match status" value="1"/>
</dbReference>
<dbReference type="PROSITE" id="PS51864">
    <property type="entry name" value="ASTACIN"/>
    <property type="match status" value="1"/>
</dbReference>
<dbReference type="PANTHER" id="PTHR10127:SF896">
    <property type="entry name" value="METALLOENDOPEPTIDASE"/>
    <property type="match status" value="1"/>
</dbReference>
<feature type="binding site" evidence="11">
    <location>
        <position position="197"/>
    </location>
    <ligand>
        <name>Zn(2+)</name>
        <dbReference type="ChEBI" id="CHEBI:29105"/>
        <note>catalytic</note>
    </ligand>
</feature>
<keyword evidence="8" id="KW-1015">Disulfide bond</keyword>
<evidence type="ECO:0000256" key="7">
    <source>
        <dbReference type="ARBA" id="ARBA00023049"/>
    </source>
</evidence>
<protein>
    <recommendedName>
        <fullName evidence="12">Metalloendopeptidase</fullName>
        <ecNumber evidence="12">3.4.24.-</ecNumber>
    </recommendedName>
</protein>
<evidence type="ECO:0000256" key="6">
    <source>
        <dbReference type="ARBA" id="ARBA00022833"/>
    </source>
</evidence>
<accession>A0AAV7LWV9</accession>
<dbReference type="Proteomes" id="UP001066276">
    <property type="component" value="Chromosome 10"/>
</dbReference>
<keyword evidence="1" id="KW-0963">Cytoplasm</keyword>
<organism evidence="16 17">
    <name type="scientific">Pleurodeles waltl</name>
    <name type="common">Iberian ribbed newt</name>
    <dbReference type="NCBI Taxonomy" id="8319"/>
    <lineage>
        <taxon>Eukaryota</taxon>
        <taxon>Metazoa</taxon>
        <taxon>Chordata</taxon>
        <taxon>Craniata</taxon>
        <taxon>Vertebrata</taxon>
        <taxon>Euteleostomi</taxon>
        <taxon>Amphibia</taxon>
        <taxon>Batrachia</taxon>
        <taxon>Caudata</taxon>
        <taxon>Salamandroidea</taxon>
        <taxon>Salamandridae</taxon>
        <taxon>Pleurodelinae</taxon>
        <taxon>Pleurodeles</taxon>
    </lineage>
</organism>
<feature type="region of interest" description="Disordered" evidence="13">
    <location>
        <begin position="313"/>
        <end position="428"/>
    </location>
</feature>
<keyword evidence="2 11" id="KW-0645">Protease</keyword>
<keyword evidence="4 12" id="KW-0732">Signal</keyword>
<comment type="caution">
    <text evidence="10">Lacks conserved residue(s) required for the propagation of feature annotation.</text>
</comment>
<comment type="cofactor">
    <cofactor evidence="11 12">
        <name>Zn(2+)</name>
        <dbReference type="ChEBI" id="CHEBI:29105"/>
    </cofactor>
    <text evidence="11 12">Binds 1 zinc ion per subunit.</text>
</comment>
<evidence type="ECO:0000256" key="11">
    <source>
        <dbReference type="PROSITE-ProRule" id="PRU01211"/>
    </source>
</evidence>
<keyword evidence="3 11" id="KW-0479">Metal-binding</keyword>
<dbReference type="Gene3D" id="3.40.390.10">
    <property type="entry name" value="Collagenase (Catalytic Domain)"/>
    <property type="match status" value="1"/>
</dbReference>
<dbReference type="SUPFAM" id="SSF55486">
    <property type="entry name" value="Metalloproteases ('zincins'), catalytic domain"/>
    <property type="match status" value="1"/>
</dbReference>
<evidence type="ECO:0000313" key="16">
    <source>
        <dbReference type="EMBL" id="KAJ1096030.1"/>
    </source>
</evidence>
<evidence type="ECO:0000259" key="14">
    <source>
        <dbReference type="PROSITE" id="PS01180"/>
    </source>
</evidence>
<feature type="binding site" evidence="11">
    <location>
        <position position="193"/>
    </location>
    <ligand>
        <name>Zn(2+)</name>
        <dbReference type="ChEBI" id="CHEBI:29105"/>
        <note>catalytic</note>
    </ligand>
</feature>
<dbReference type="CDD" id="cd00041">
    <property type="entry name" value="CUB"/>
    <property type="match status" value="1"/>
</dbReference>
<dbReference type="SUPFAM" id="SSF49854">
    <property type="entry name" value="Spermadhesin, CUB domain"/>
    <property type="match status" value="1"/>
</dbReference>
<dbReference type="SMART" id="SM00042">
    <property type="entry name" value="CUB"/>
    <property type="match status" value="1"/>
</dbReference>
<dbReference type="EMBL" id="JANPWB010000014">
    <property type="protein sequence ID" value="KAJ1096030.1"/>
    <property type="molecule type" value="Genomic_DNA"/>
</dbReference>
<keyword evidence="17" id="KW-1185">Reference proteome</keyword>
<feature type="compositionally biased region" description="Low complexity" evidence="13">
    <location>
        <begin position="313"/>
        <end position="421"/>
    </location>
</feature>
<comment type="subcellular location">
    <subcellularLocation>
        <location evidence="9">Cytoplasmic vesicle</location>
        <location evidence="9">Secretory vesicle</location>
        <location evidence="9">Cortical granule</location>
    </subcellularLocation>
</comment>
<keyword evidence="7 11" id="KW-0482">Metalloprotease</keyword>
<proteinExistence type="predicted"/>
<dbReference type="Pfam" id="PF00431">
    <property type="entry name" value="CUB"/>
    <property type="match status" value="1"/>
</dbReference>
<dbReference type="GO" id="GO:0004222">
    <property type="term" value="F:metalloendopeptidase activity"/>
    <property type="evidence" value="ECO:0007669"/>
    <property type="project" value="UniProtKB-UniRule"/>
</dbReference>
<evidence type="ECO:0000256" key="9">
    <source>
        <dbReference type="ARBA" id="ARBA00037865"/>
    </source>
</evidence>
<evidence type="ECO:0000256" key="12">
    <source>
        <dbReference type="RuleBase" id="RU361183"/>
    </source>
</evidence>
<dbReference type="GO" id="GO:0006508">
    <property type="term" value="P:proteolysis"/>
    <property type="evidence" value="ECO:0007669"/>
    <property type="project" value="UniProtKB-KW"/>
</dbReference>
<dbReference type="AlphaFoldDB" id="A0AAV7LWV9"/>
<name>A0AAV7LWV9_PLEWA</name>
<keyword evidence="5 11" id="KW-0378">Hydrolase</keyword>
<sequence>MHALALTVLALCTTGWAFPAQNPLLKRTQRLQRDLGGVSVTKQSSYTTTLENQKTGAAEQRSTFDIIYEINEKVPPFHGRYFVEDMDIVRVTQRGAGVCSTSICTWAKGPDGNVYVPYTMSSAYGRNELVIFQAVFNEFADSTCIRFVPRTTEKDYISFESASGCWSPIGRVGGQQSVTLSKSGCMVTGVISHELMHSLGFNHEHVREDRDSYVTIQWDNILSGYSPYFVKTYTNNMKFTPYDYGSILHYGKTAFSKDGPSQTITTIPDSSIKIGQTFGMSDSDIRKINLLYQCDAYGGNNPADFQTTASVTTTTATTTSKTTTTTPRTRTSTTTITTPLRTTTTTPRASTTTTTTPRTTPTPTTTTTTTPRTTPTPTTTTTTTPRTTPTPTTTTTVTTRTATTTTKSTTTTPSSTTSTTPKDTQTPVCGGVLTAPSGEITSPDYPNLYPASTYCHWNITATKRVSILFVDFALEESRNCKKDYMQMDGGLQILSYLPNNKYCGVMKSPMMISFGSPVQVVFFSDSNVQSRGFRLKYTSE</sequence>
<comment type="caution">
    <text evidence="16">The sequence shown here is derived from an EMBL/GenBank/DDBJ whole genome shotgun (WGS) entry which is preliminary data.</text>
</comment>